<dbReference type="InterPro" id="IPR011434">
    <property type="entry name" value="Ltp-like_HTH"/>
</dbReference>
<dbReference type="InterPro" id="IPR036388">
    <property type="entry name" value="WH-like_DNA-bd_sf"/>
</dbReference>
<dbReference type="RefSeq" id="WP_318527232.1">
    <property type="nucleotide sequence ID" value="NZ_CP050124.1"/>
</dbReference>
<dbReference type="Pfam" id="PF07553">
    <property type="entry name" value="Lipoprotein_Ltp"/>
    <property type="match status" value="2"/>
</dbReference>
<name>A0A6G9CKE8_RHOER</name>
<proteinExistence type="predicted"/>
<evidence type="ECO:0000313" key="2">
    <source>
        <dbReference type="EMBL" id="QIP37477.1"/>
    </source>
</evidence>
<feature type="domain" description="Putative host cell surface-exposed lipoprotein Ltp-like HTH region" evidence="1">
    <location>
        <begin position="2"/>
        <end position="30"/>
    </location>
</feature>
<evidence type="ECO:0000313" key="3">
    <source>
        <dbReference type="Proteomes" id="UP000502345"/>
    </source>
</evidence>
<dbReference type="Gene3D" id="1.10.10.10">
    <property type="entry name" value="Winged helix-like DNA-binding domain superfamily/Winged helix DNA-binding domain"/>
    <property type="match status" value="2"/>
</dbReference>
<dbReference type="AlphaFoldDB" id="A0A6G9CKE8"/>
<protein>
    <recommendedName>
        <fullName evidence="1">Putative host cell surface-exposed lipoprotein Ltp-like HTH region domain-containing protein</fullName>
    </recommendedName>
</protein>
<dbReference type="EMBL" id="CP050124">
    <property type="protein sequence ID" value="QIP37477.1"/>
    <property type="molecule type" value="Genomic_DNA"/>
</dbReference>
<accession>A0A6G9CKE8</accession>
<evidence type="ECO:0000259" key="1">
    <source>
        <dbReference type="Pfam" id="PF07553"/>
    </source>
</evidence>
<sequence length="78" mass="8668">MTAFSRSGLIEQLEYEGFSTEDATYAVDNLNADWNKQAALSAEQYLEMTSFSRSGLIEQLEYEGFTSAQAEYGANAVH</sequence>
<dbReference type="Proteomes" id="UP000502345">
    <property type="component" value="Chromosome"/>
</dbReference>
<organism evidence="2 3">
    <name type="scientific">Rhodococcus erythropolis</name>
    <name type="common">Arthrobacter picolinophilus</name>
    <dbReference type="NCBI Taxonomy" id="1833"/>
    <lineage>
        <taxon>Bacteria</taxon>
        <taxon>Bacillati</taxon>
        <taxon>Actinomycetota</taxon>
        <taxon>Actinomycetes</taxon>
        <taxon>Mycobacteriales</taxon>
        <taxon>Nocardiaceae</taxon>
        <taxon>Rhodococcus</taxon>
        <taxon>Rhodococcus erythropolis group</taxon>
    </lineage>
</organism>
<reference evidence="2 3" key="1">
    <citation type="submission" date="2020-03" db="EMBL/GenBank/DDBJ databases">
        <title>Screen low temperature-resistant strains for efficient degradation of petroleum hydrocarbons under the low temperature.</title>
        <authorList>
            <person name="Wang Y."/>
            <person name="Chen J."/>
        </authorList>
    </citation>
    <scope>NUCLEOTIDE SEQUENCE [LARGE SCALE GENOMIC DNA]</scope>
    <source>
        <strain evidence="2 3">KB1</strain>
    </source>
</reference>
<feature type="domain" description="Putative host cell surface-exposed lipoprotein Ltp-like HTH region" evidence="1">
    <location>
        <begin position="33"/>
        <end position="74"/>
    </location>
</feature>
<gene>
    <name evidence="2" type="ORF">G9444_0233</name>
</gene>